<comment type="caution">
    <text evidence="2">The sequence shown here is derived from an EMBL/GenBank/DDBJ whole genome shotgun (WGS) entry which is preliminary data.</text>
</comment>
<evidence type="ECO:0000313" key="2">
    <source>
        <dbReference type="EMBL" id="GIY34462.1"/>
    </source>
</evidence>
<dbReference type="Proteomes" id="UP001054837">
    <property type="component" value="Unassembled WGS sequence"/>
</dbReference>
<sequence length="114" mass="12003">MGTPSLNGQPPLPSQDLPSDISLDGRIERTCCTLLCNLAEANLHCPGTHCNSQQAIKGTGVSETEIICADNSGDTPPLNGNVAGMFTQGRNLWEGLGNWIVCTHTLRERGSGLG</sequence>
<reference evidence="2 3" key="1">
    <citation type="submission" date="2021-06" db="EMBL/GenBank/DDBJ databases">
        <title>Caerostris darwini draft genome.</title>
        <authorList>
            <person name="Kono N."/>
            <person name="Arakawa K."/>
        </authorList>
    </citation>
    <scope>NUCLEOTIDE SEQUENCE [LARGE SCALE GENOMIC DNA]</scope>
</reference>
<evidence type="ECO:0000256" key="1">
    <source>
        <dbReference type="SAM" id="MobiDB-lite"/>
    </source>
</evidence>
<dbReference type="AlphaFoldDB" id="A0AAV4SLT4"/>
<dbReference type="EMBL" id="BPLQ01008070">
    <property type="protein sequence ID" value="GIY34462.1"/>
    <property type="molecule type" value="Genomic_DNA"/>
</dbReference>
<evidence type="ECO:0000313" key="3">
    <source>
        <dbReference type="Proteomes" id="UP001054837"/>
    </source>
</evidence>
<proteinExistence type="predicted"/>
<keyword evidence="3" id="KW-1185">Reference proteome</keyword>
<feature type="region of interest" description="Disordered" evidence="1">
    <location>
        <begin position="1"/>
        <end position="21"/>
    </location>
</feature>
<organism evidence="2 3">
    <name type="scientific">Caerostris darwini</name>
    <dbReference type="NCBI Taxonomy" id="1538125"/>
    <lineage>
        <taxon>Eukaryota</taxon>
        <taxon>Metazoa</taxon>
        <taxon>Ecdysozoa</taxon>
        <taxon>Arthropoda</taxon>
        <taxon>Chelicerata</taxon>
        <taxon>Arachnida</taxon>
        <taxon>Araneae</taxon>
        <taxon>Araneomorphae</taxon>
        <taxon>Entelegynae</taxon>
        <taxon>Araneoidea</taxon>
        <taxon>Araneidae</taxon>
        <taxon>Caerostris</taxon>
    </lineage>
</organism>
<accession>A0AAV4SLT4</accession>
<name>A0AAV4SLT4_9ARAC</name>
<protein>
    <submittedName>
        <fullName evidence="2">Uncharacterized protein</fullName>
    </submittedName>
</protein>
<gene>
    <name evidence="2" type="ORF">CDAR_498631</name>
</gene>